<dbReference type="InterPro" id="IPR013412">
    <property type="entry name" value="CRISPR-assoc_RAMP_Csm3"/>
</dbReference>
<comment type="similarity">
    <text evidence="1">Belongs to the CRISPR-associated Csm3 family.</text>
</comment>
<dbReference type="InterPro" id="IPR005537">
    <property type="entry name" value="RAMP_III_fam"/>
</dbReference>
<evidence type="ECO:0000313" key="10">
    <source>
        <dbReference type="EMBL" id="MCC2163576.1"/>
    </source>
</evidence>
<evidence type="ECO:0000256" key="8">
    <source>
        <dbReference type="ARBA" id="ARBA00033183"/>
    </source>
</evidence>
<organism evidence="10 11">
    <name type="scientific">Brotaphodocola catenula</name>
    <dbReference type="NCBI Taxonomy" id="2885361"/>
    <lineage>
        <taxon>Bacteria</taxon>
        <taxon>Bacillati</taxon>
        <taxon>Bacillota</taxon>
        <taxon>Clostridia</taxon>
        <taxon>Lachnospirales</taxon>
        <taxon>Lachnospiraceae</taxon>
        <taxon>Brotaphodocola</taxon>
    </lineage>
</organism>
<evidence type="ECO:0000256" key="2">
    <source>
        <dbReference type="ARBA" id="ARBA00022150"/>
    </source>
</evidence>
<keyword evidence="4" id="KW-0255">Endonuclease</keyword>
<dbReference type="GO" id="GO:0003723">
    <property type="term" value="F:RNA binding"/>
    <property type="evidence" value="ECO:0007669"/>
    <property type="project" value="UniProtKB-KW"/>
</dbReference>
<accession>A0AAE3DK46</accession>
<dbReference type="PANTHER" id="PTHR35579">
    <property type="entry name" value="CRISPR SYSTEM CMS ENDORIBONUCLEASE CSM3"/>
    <property type="match status" value="1"/>
</dbReference>
<proteinExistence type="inferred from homology"/>
<reference evidence="10" key="1">
    <citation type="submission" date="2021-10" db="EMBL/GenBank/DDBJ databases">
        <title>Anaerobic single-cell dispensing facilitates the cultivation of human gut bacteria.</title>
        <authorList>
            <person name="Afrizal A."/>
        </authorList>
    </citation>
    <scope>NUCLEOTIDE SEQUENCE</scope>
    <source>
        <strain evidence="10">CLA-AA-H274</strain>
    </source>
</reference>
<protein>
    <recommendedName>
        <fullName evidence="2">CRISPR system Cms endoribonuclease Csm3</fullName>
    </recommendedName>
    <alternativeName>
        <fullName evidence="8">CRISPR type III A-associated RAMP protein Csm3</fullName>
    </alternativeName>
</protein>
<dbReference type="EMBL" id="JAJEPU010000002">
    <property type="protein sequence ID" value="MCC2163576.1"/>
    <property type="molecule type" value="Genomic_DNA"/>
</dbReference>
<evidence type="ECO:0000259" key="9">
    <source>
        <dbReference type="Pfam" id="PF03787"/>
    </source>
</evidence>
<evidence type="ECO:0000313" key="11">
    <source>
        <dbReference type="Proteomes" id="UP001198962"/>
    </source>
</evidence>
<comment type="caution">
    <text evidence="10">The sequence shown here is derived from an EMBL/GenBank/DDBJ whole genome shotgun (WGS) entry which is preliminary data.</text>
</comment>
<evidence type="ECO:0000256" key="6">
    <source>
        <dbReference type="ARBA" id="ARBA00022884"/>
    </source>
</evidence>
<keyword evidence="11" id="KW-1185">Reference proteome</keyword>
<evidence type="ECO:0000256" key="5">
    <source>
        <dbReference type="ARBA" id="ARBA00022801"/>
    </source>
</evidence>
<evidence type="ECO:0000256" key="1">
    <source>
        <dbReference type="ARBA" id="ARBA00006342"/>
    </source>
</evidence>
<dbReference type="PANTHER" id="PTHR35579:SF3">
    <property type="entry name" value="CRISPR SYSTEM CMS ENDORIBONUCLEASE CSM3"/>
    <property type="match status" value="1"/>
</dbReference>
<feature type="domain" description="CRISPR type III-associated protein" evidence="9">
    <location>
        <begin position="10"/>
        <end position="193"/>
    </location>
</feature>
<dbReference type="GO" id="GO:0051607">
    <property type="term" value="P:defense response to virus"/>
    <property type="evidence" value="ECO:0007669"/>
    <property type="project" value="UniProtKB-KW"/>
</dbReference>
<sequence length="221" mass="24271">MFAKVQITGTIEVVTGMHIGGSSAFSAIGAVDAPVIKDVKSGHPMIPGSSLKGKMRSLLAKRYNTMLAPTPDDDAECLTNLFGCSKGKIKTSKVLFSDMILSNWEELKKQGVTSKTEVKFENSIKRTTAVANPRQIERVIRGAKFPLDIIYEAYGDNAEKEMERDFEILKEGFQLLEYDYLGGNGSRGYGKVRFHDLQADVVVGDVPGEIMDLCQAILDEV</sequence>
<keyword evidence="6" id="KW-0694">RNA-binding</keyword>
<evidence type="ECO:0000256" key="7">
    <source>
        <dbReference type="ARBA" id="ARBA00023118"/>
    </source>
</evidence>
<dbReference type="Proteomes" id="UP001198962">
    <property type="component" value="Unassembled WGS sequence"/>
</dbReference>
<keyword evidence="5" id="KW-0378">Hydrolase</keyword>
<name>A0AAE3DK46_9FIRM</name>
<evidence type="ECO:0000256" key="3">
    <source>
        <dbReference type="ARBA" id="ARBA00022722"/>
    </source>
</evidence>
<dbReference type="GO" id="GO:0004519">
    <property type="term" value="F:endonuclease activity"/>
    <property type="evidence" value="ECO:0007669"/>
    <property type="project" value="UniProtKB-KW"/>
</dbReference>
<dbReference type="InterPro" id="IPR052216">
    <property type="entry name" value="CRISPR_Csm3_endoribonuclease"/>
</dbReference>
<dbReference type="NCBIfam" id="TIGR02582">
    <property type="entry name" value="cas7_TM1809"/>
    <property type="match status" value="1"/>
</dbReference>
<dbReference type="RefSeq" id="WP_308450407.1">
    <property type="nucleotide sequence ID" value="NZ_JAJEPU010000002.1"/>
</dbReference>
<keyword evidence="3" id="KW-0540">Nuclease</keyword>
<gene>
    <name evidence="10" type="primary">csm3</name>
    <name evidence="10" type="ORF">LKD32_01540</name>
</gene>
<dbReference type="GO" id="GO:0016787">
    <property type="term" value="F:hydrolase activity"/>
    <property type="evidence" value="ECO:0007669"/>
    <property type="project" value="UniProtKB-KW"/>
</dbReference>
<dbReference type="AlphaFoldDB" id="A0AAE3DK46"/>
<evidence type="ECO:0000256" key="4">
    <source>
        <dbReference type="ARBA" id="ARBA00022759"/>
    </source>
</evidence>
<keyword evidence="7" id="KW-0051">Antiviral defense</keyword>
<dbReference type="Pfam" id="PF03787">
    <property type="entry name" value="RAMPs"/>
    <property type="match status" value="1"/>
</dbReference>